<dbReference type="EMBL" id="CP012342">
    <property type="protein sequence ID" value="AKV59098.1"/>
    <property type="molecule type" value="Genomic_DNA"/>
</dbReference>
<feature type="transmembrane region" description="Helical" evidence="1">
    <location>
        <begin position="120"/>
        <end position="141"/>
    </location>
</feature>
<evidence type="ECO:0000313" key="2">
    <source>
        <dbReference type="EMBL" id="AKV59098.1"/>
    </source>
</evidence>
<dbReference type="InterPro" id="IPR007059">
    <property type="entry name" value="DmsC"/>
</dbReference>
<reference evidence="2 3" key="1">
    <citation type="submission" date="2015-08" db="EMBL/GenBank/DDBJ databases">
        <authorList>
            <person name="Babu N.S."/>
            <person name="Beckwith C.J."/>
            <person name="Beseler K.G."/>
            <person name="Brison A."/>
            <person name="Carone J.V."/>
            <person name="Caskin T.P."/>
            <person name="Diamond M."/>
            <person name="Durham M.E."/>
            <person name="Foxe J.M."/>
            <person name="Go M."/>
            <person name="Henderson B.A."/>
            <person name="Jones I.B."/>
            <person name="McGettigan J.A."/>
            <person name="Micheletti S.J."/>
            <person name="Nasrallah M.E."/>
            <person name="Ortiz D."/>
            <person name="Piller C.R."/>
            <person name="Privatt S.R."/>
            <person name="Schneider S.L."/>
            <person name="Sharp S."/>
            <person name="Smith T.C."/>
            <person name="Stanton J.D."/>
            <person name="Ullery H.E."/>
            <person name="Wilson R.J."/>
            <person name="Serrano M.G."/>
            <person name="Buck G."/>
            <person name="Lee V."/>
            <person name="Wang Y."/>
            <person name="Carvalho R."/>
            <person name="Voegtly L."/>
            <person name="Shi R."/>
            <person name="Duckworth R."/>
            <person name="Johnson A."/>
            <person name="Loviza R."/>
            <person name="Walstead R."/>
            <person name="Shah Z."/>
            <person name="Kiflezghi M."/>
            <person name="Wade K."/>
            <person name="Ball S.L."/>
            <person name="Bradley K.W."/>
            <person name="Asai D.J."/>
            <person name="Bowman C.A."/>
            <person name="Russell D.A."/>
            <person name="Pope W.H."/>
            <person name="Jacobs-Sera D."/>
            <person name="Hendrix R.W."/>
            <person name="Hatfull G.F."/>
        </authorList>
    </citation>
    <scope>NUCLEOTIDE SEQUENCE [LARGE SCALE GENOMIC DNA]</scope>
    <source>
        <strain evidence="2 3">PUDD_83A45</strain>
    </source>
</reference>
<organism evidence="2 3">
    <name type="scientific">Corynebacterium riegelii</name>
    <dbReference type="NCBI Taxonomy" id="156976"/>
    <lineage>
        <taxon>Bacteria</taxon>
        <taxon>Bacillati</taxon>
        <taxon>Actinomycetota</taxon>
        <taxon>Actinomycetes</taxon>
        <taxon>Mycobacteriales</taxon>
        <taxon>Corynebacteriaceae</taxon>
        <taxon>Corynebacterium</taxon>
    </lineage>
</organism>
<dbReference type="KEGG" id="crie:AK829_07925"/>
<feature type="transmembrane region" description="Helical" evidence="1">
    <location>
        <begin position="251"/>
        <end position="271"/>
    </location>
</feature>
<sequence>MNMHEWPLTFFTTFGQMAVGAFVVLGVITVVGDAKYSRNAIDRICVPALYAIGPIMIAGFCLAFFHLGNPMNALNVVRNIGSSGLTQELVAGSVFALLGFLFAACQFFDVGSLALRRTLAVLTALVGLIFIATMARLYMLPTVPAWDHWTTPAAFYLSGAVTGLLAIAVALISYNWLEDSELIKRLIPSARNEDQTQEQKDEVWRLIDDCLRWIGIALVVVVPLIFLVMVFNYSRPEGPNPAEFEFNTTAFVIRIALLLIGAFIVGLLLAFSGTRGRPTASALFWIILAYVLVVVAELAGRFMFYGAMDRVGI</sequence>
<dbReference type="PANTHER" id="PTHR38095:SF1">
    <property type="entry name" value="ANAEROBIC DIMETHYL SULFOXIDE REDUCTASE CHAIN YNFH"/>
    <property type="match status" value="1"/>
</dbReference>
<name>A0A0K1RCH9_9CORY</name>
<dbReference type="STRING" id="156976.AK829_07925"/>
<dbReference type="GO" id="GO:0009390">
    <property type="term" value="C:dimethyl sulfoxide reductase complex"/>
    <property type="evidence" value="ECO:0007669"/>
    <property type="project" value="TreeGrafter"/>
</dbReference>
<gene>
    <name evidence="2" type="ORF">AK829_07925</name>
</gene>
<keyword evidence="1" id="KW-0472">Membrane</keyword>
<keyword evidence="1" id="KW-1133">Transmembrane helix</keyword>
<dbReference type="GO" id="GO:0019645">
    <property type="term" value="P:anaerobic electron transport chain"/>
    <property type="evidence" value="ECO:0007669"/>
    <property type="project" value="InterPro"/>
</dbReference>
<dbReference type="AlphaFoldDB" id="A0A0K1RCH9"/>
<feature type="transmembrane region" description="Helical" evidence="1">
    <location>
        <begin position="210"/>
        <end position="231"/>
    </location>
</feature>
<dbReference type="PATRIC" id="fig|156976.3.peg.1586"/>
<dbReference type="Proteomes" id="UP000060016">
    <property type="component" value="Chromosome"/>
</dbReference>
<dbReference type="GO" id="GO:0005886">
    <property type="term" value="C:plasma membrane"/>
    <property type="evidence" value="ECO:0007669"/>
    <property type="project" value="TreeGrafter"/>
</dbReference>
<proteinExistence type="predicted"/>
<feature type="transmembrane region" description="Helical" evidence="1">
    <location>
        <begin position="44"/>
        <end position="69"/>
    </location>
</feature>
<dbReference type="PANTHER" id="PTHR38095">
    <property type="entry name" value="ANAEROBIC DIMETHYL SULFOXIDE REDUCTASE CHAIN YNFH"/>
    <property type="match status" value="1"/>
</dbReference>
<feature type="transmembrane region" description="Helical" evidence="1">
    <location>
        <begin position="153"/>
        <end position="177"/>
    </location>
</feature>
<evidence type="ECO:0000256" key="1">
    <source>
        <dbReference type="SAM" id="Phobius"/>
    </source>
</evidence>
<protein>
    <recommendedName>
        <fullName evidence="4">Dimethyl sulfoxide reductase</fullName>
    </recommendedName>
</protein>
<feature type="transmembrane region" description="Helical" evidence="1">
    <location>
        <begin position="89"/>
        <end position="108"/>
    </location>
</feature>
<evidence type="ECO:0008006" key="4">
    <source>
        <dbReference type="Google" id="ProtNLM"/>
    </source>
</evidence>
<dbReference type="RefSeq" id="WP_052205364.1">
    <property type="nucleotide sequence ID" value="NZ_CP012342.1"/>
</dbReference>
<accession>A0A0K1RCH9</accession>
<feature type="transmembrane region" description="Helical" evidence="1">
    <location>
        <begin position="6"/>
        <end position="32"/>
    </location>
</feature>
<keyword evidence="1" id="KW-0812">Transmembrane</keyword>
<evidence type="ECO:0000313" key="3">
    <source>
        <dbReference type="Proteomes" id="UP000060016"/>
    </source>
</evidence>
<dbReference type="Pfam" id="PF04976">
    <property type="entry name" value="DmsC"/>
    <property type="match status" value="1"/>
</dbReference>
<keyword evidence="3" id="KW-1185">Reference proteome</keyword>
<dbReference type="GO" id="GO:0009389">
    <property type="term" value="F:dimethyl sulfoxide reductase activity"/>
    <property type="evidence" value="ECO:0007669"/>
    <property type="project" value="TreeGrafter"/>
</dbReference>
<feature type="transmembrane region" description="Helical" evidence="1">
    <location>
        <begin position="283"/>
        <end position="304"/>
    </location>
</feature>